<organism evidence="2 3">
    <name type="scientific">Sporobacter termitidis DSM 10068</name>
    <dbReference type="NCBI Taxonomy" id="1123282"/>
    <lineage>
        <taxon>Bacteria</taxon>
        <taxon>Bacillati</taxon>
        <taxon>Bacillota</taxon>
        <taxon>Clostridia</taxon>
        <taxon>Eubacteriales</taxon>
        <taxon>Oscillospiraceae</taxon>
        <taxon>Sporobacter</taxon>
    </lineage>
</organism>
<dbReference type="SUPFAM" id="SSF54593">
    <property type="entry name" value="Glyoxalase/Bleomycin resistance protein/Dihydroxybiphenyl dioxygenase"/>
    <property type="match status" value="1"/>
</dbReference>
<evidence type="ECO:0000313" key="2">
    <source>
        <dbReference type="EMBL" id="SHI10403.1"/>
    </source>
</evidence>
<dbReference type="PANTHER" id="PTHR35908">
    <property type="entry name" value="HYPOTHETICAL FUSION PROTEIN"/>
    <property type="match status" value="1"/>
</dbReference>
<feature type="domain" description="Glyoxalase-like" evidence="1">
    <location>
        <begin position="8"/>
        <end position="122"/>
    </location>
</feature>
<evidence type="ECO:0000313" key="3">
    <source>
        <dbReference type="Proteomes" id="UP000183995"/>
    </source>
</evidence>
<sequence length="130" mass="14688">MKLGAMAIILDSGNSEELSDFYSKMLGWTKHKSDDGEWIVVVNESKEGTPWLTFQEIENYERPVWPAVPGKQQQMLHLDFHVEEVEEGVKQALACGAVLSDIQLEDSWRVLLDPAGHPFCILPMPTFLSD</sequence>
<dbReference type="OrthoDB" id="1645442at2"/>
<dbReference type="Pfam" id="PF18029">
    <property type="entry name" value="Glyoxalase_6"/>
    <property type="match status" value="1"/>
</dbReference>
<dbReference type="Gene3D" id="3.10.180.10">
    <property type="entry name" value="2,3-Dihydroxybiphenyl 1,2-Dioxygenase, domain 1"/>
    <property type="match status" value="1"/>
</dbReference>
<dbReference type="RefSeq" id="WP_073079370.1">
    <property type="nucleotide sequence ID" value="NZ_FQXV01000008.1"/>
</dbReference>
<dbReference type="InterPro" id="IPR041581">
    <property type="entry name" value="Glyoxalase_6"/>
</dbReference>
<keyword evidence="3" id="KW-1185">Reference proteome</keyword>
<dbReference type="EMBL" id="FQXV01000008">
    <property type="protein sequence ID" value="SHI10403.1"/>
    <property type="molecule type" value="Genomic_DNA"/>
</dbReference>
<protein>
    <recommendedName>
        <fullName evidence="1">Glyoxalase-like domain-containing protein</fullName>
    </recommendedName>
</protein>
<dbReference type="InterPro" id="IPR029068">
    <property type="entry name" value="Glyas_Bleomycin-R_OHBP_Dase"/>
</dbReference>
<gene>
    <name evidence="2" type="ORF">SAMN02745823_02443</name>
</gene>
<accession>A0A1M5YFW6</accession>
<dbReference type="STRING" id="1123282.SAMN02745823_02443"/>
<reference evidence="2 3" key="1">
    <citation type="submission" date="2016-11" db="EMBL/GenBank/DDBJ databases">
        <authorList>
            <person name="Jaros S."/>
            <person name="Januszkiewicz K."/>
            <person name="Wedrychowicz H."/>
        </authorList>
    </citation>
    <scope>NUCLEOTIDE SEQUENCE [LARGE SCALE GENOMIC DNA]</scope>
    <source>
        <strain evidence="2 3">DSM 10068</strain>
    </source>
</reference>
<dbReference type="Proteomes" id="UP000183995">
    <property type="component" value="Unassembled WGS sequence"/>
</dbReference>
<dbReference type="PANTHER" id="PTHR35908:SF1">
    <property type="entry name" value="CONSERVED PROTEIN"/>
    <property type="match status" value="1"/>
</dbReference>
<name>A0A1M5YFW6_9FIRM</name>
<dbReference type="CDD" id="cd06587">
    <property type="entry name" value="VOC"/>
    <property type="match status" value="1"/>
</dbReference>
<dbReference type="AlphaFoldDB" id="A0A1M5YFW6"/>
<evidence type="ECO:0000259" key="1">
    <source>
        <dbReference type="Pfam" id="PF18029"/>
    </source>
</evidence>
<proteinExistence type="predicted"/>